<sequence>MGGGMEVNKNKFIEDWGSVRENLEHNFRWTRRNFAIIGIFGIAVPYLVYKGIVKEFVMKVLNKKHPSLSFACLQLIAKSFLFMIGIPLITGFNFCTMSVNVQADCKRRRMLYLHQRILEFEGLVFTAQHPLSALMNEGHKGGCGSFGEVKRLYGRILKSGFDGESILCGQLIDVYIGLGEFECGVGVFEDMPQKRVSSRNCIIHGLTRGRLGDRRVLHLFLRMSREGGSVPDCDTFCSVSRGCSGGSVRGFEIVEQLHSQDSVSFMAMISGFSQNNLEHGALNVFIQMLKSGITPTPYAFSVVLSACAKIEFYEMGEQLHAQVYKWGLTSDTFVCNALVTMYLRVQ</sequence>
<proteinExistence type="predicted"/>
<feature type="transmembrane region" description="Helical" evidence="3">
    <location>
        <begin position="32"/>
        <end position="49"/>
    </location>
</feature>
<evidence type="ECO:0000313" key="4">
    <source>
        <dbReference type="EMBL" id="KAF6141756.1"/>
    </source>
</evidence>
<evidence type="ECO:0000256" key="3">
    <source>
        <dbReference type="SAM" id="Phobius"/>
    </source>
</evidence>
<comment type="caution">
    <text evidence="4">The sequence shown here is derived from an EMBL/GenBank/DDBJ whole genome shotgun (WGS) entry which is preliminary data.</text>
</comment>
<dbReference type="PANTHER" id="PTHR47926">
    <property type="entry name" value="PENTATRICOPEPTIDE REPEAT-CONTAINING PROTEIN"/>
    <property type="match status" value="1"/>
</dbReference>
<evidence type="ECO:0000256" key="2">
    <source>
        <dbReference type="PROSITE-ProRule" id="PRU00708"/>
    </source>
</evidence>
<dbReference type="InterPro" id="IPR046960">
    <property type="entry name" value="PPR_At4g14850-like_plant"/>
</dbReference>
<keyword evidence="3" id="KW-1133">Transmembrane helix</keyword>
<keyword evidence="5" id="KW-1185">Reference proteome</keyword>
<dbReference type="Pfam" id="PF13041">
    <property type="entry name" value="PPR_2"/>
    <property type="match status" value="1"/>
</dbReference>
<evidence type="ECO:0000313" key="5">
    <source>
        <dbReference type="Proteomes" id="UP000541444"/>
    </source>
</evidence>
<evidence type="ECO:0008006" key="6">
    <source>
        <dbReference type="Google" id="ProtNLM"/>
    </source>
</evidence>
<dbReference type="PANTHER" id="PTHR47926:SF361">
    <property type="entry name" value="PENTACOTRIPEPTIDE-REPEAT REGION OF PRORP DOMAIN-CONTAINING PROTEIN"/>
    <property type="match status" value="1"/>
</dbReference>
<keyword evidence="3" id="KW-0812">Transmembrane</keyword>
<dbReference type="GO" id="GO:0003723">
    <property type="term" value="F:RNA binding"/>
    <property type="evidence" value="ECO:0007669"/>
    <property type="project" value="InterPro"/>
</dbReference>
<keyword evidence="1" id="KW-0677">Repeat</keyword>
<dbReference type="EMBL" id="JACGCM010002299">
    <property type="protein sequence ID" value="KAF6141756.1"/>
    <property type="molecule type" value="Genomic_DNA"/>
</dbReference>
<dbReference type="NCBIfam" id="TIGR00756">
    <property type="entry name" value="PPR"/>
    <property type="match status" value="1"/>
</dbReference>
<organism evidence="4 5">
    <name type="scientific">Kingdonia uniflora</name>
    <dbReference type="NCBI Taxonomy" id="39325"/>
    <lineage>
        <taxon>Eukaryota</taxon>
        <taxon>Viridiplantae</taxon>
        <taxon>Streptophyta</taxon>
        <taxon>Embryophyta</taxon>
        <taxon>Tracheophyta</taxon>
        <taxon>Spermatophyta</taxon>
        <taxon>Magnoliopsida</taxon>
        <taxon>Ranunculales</taxon>
        <taxon>Circaeasteraceae</taxon>
        <taxon>Kingdonia</taxon>
    </lineage>
</organism>
<name>A0A7J7LGH7_9MAGN</name>
<accession>A0A7J7LGH7</accession>
<dbReference type="InterPro" id="IPR002885">
    <property type="entry name" value="PPR_rpt"/>
</dbReference>
<keyword evidence="3" id="KW-0472">Membrane</keyword>
<dbReference type="AlphaFoldDB" id="A0A7J7LGH7"/>
<dbReference type="GO" id="GO:0009451">
    <property type="term" value="P:RNA modification"/>
    <property type="evidence" value="ECO:0007669"/>
    <property type="project" value="InterPro"/>
</dbReference>
<dbReference type="InterPro" id="IPR011990">
    <property type="entry name" value="TPR-like_helical_dom_sf"/>
</dbReference>
<dbReference type="OrthoDB" id="504268at2759"/>
<gene>
    <name evidence="4" type="ORF">GIB67_027934</name>
</gene>
<reference evidence="4 5" key="1">
    <citation type="journal article" date="2020" name="IScience">
        <title>Genome Sequencing of the Endangered Kingdonia uniflora (Circaeasteraceae, Ranunculales) Reveals Potential Mechanisms of Evolutionary Specialization.</title>
        <authorList>
            <person name="Sun Y."/>
            <person name="Deng T."/>
            <person name="Zhang A."/>
            <person name="Moore M.J."/>
            <person name="Landis J.B."/>
            <person name="Lin N."/>
            <person name="Zhang H."/>
            <person name="Zhang X."/>
            <person name="Huang J."/>
            <person name="Zhang X."/>
            <person name="Sun H."/>
            <person name="Wang H."/>
        </authorList>
    </citation>
    <scope>NUCLEOTIDE SEQUENCE [LARGE SCALE GENOMIC DNA]</scope>
    <source>
        <strain evidence="4">TB1705</strain>
        <tissue evidence="4">Leaf</tissue>
    </source>
</reference>
<feature type="transmembrane region" description="Helical" evidence="3">
    <location>
        <begin position="70"/>
        <end position="92"/>
    </location>
</feature>
<protein>
    <recommendedName>
        <fullName evidence="6">Pentatricopeptide repeat-containing protein</fullName>
    </recommendedName>
</protein>
<evidence type="ECO:0000256" key="1">
    <source>
        <dbReference type="ARBA" id="ARBA00022737"/>
    </source>
</evidence>
<dbReference type="Proteomes" id="UP000541444">
    <property type="component" value="Unassembled WGS sequence"/>
</dbReference>
<feature type="repeat" description="PPR" evidence="2">
    <location>
        <begin position="261"/>
        <end position="295"/>
    </location>
</feature>
<dbReference type="Gene3D" id="1.25.40.10">
    <property type="entry name" value="Tetratricopeptide repeat domain"/>
    <property type="match status" value="2"/>
</dbReference>
<dbReference type="PROSITE" id="PS51375">
    <property type="entry name" value="PPR"/>
    <property type="match status" value="1"/>
</dbReference>